<protein>
    <recommendedName>
        <fullName evidence="7">Non-structural maintenance of chromosomes element 4</fullName>
    </recommendedName>
</protein>
<comment type="subcellular location">
    <subcellularLocation>
        <location evidence="1 7">Nucleus</location>
    </subcellularLocation>
</comment>
<dbReference type="EMBL" id="QGNW01001249">
    <property type="protein sequence ID" value="RVW48603.1"/>
    <property type="molecule type" value="Genomic_DNA"/>
</dbReference>
<comment type="caution">
    <text evidence="10">The sequence shown here is derived from an EMBL/GenBank/DDBJ whole genome shotgun (WGS) entry which is preliminary data.</text>
</comment>
<dbReference type="GO" id="GO:0005634">
    <property type="term" value="C:nucleus"/>
    <property type="evidence" value="ECO:0007669"/>
    <property type="project" value="UniProtKB-SubCell"/>
</dbReference>
<dbReference type="GO" id="GO:0006281">
    <property type="term" value="P:DNA repair"/>
    <property type="evidence" value="ECO:0007669"/>
    <property type="project" value="UniProtKB-UniRule"/>
</dbReference>
<comment type="function">
    <text evidence="7">Component of the SMC5-SMC6 complex, that promotes sister chromatid alignment after DNA damage and facilitates double-stranded DNA breaks (DSBs) repair via homologous recombination between sister chromatids.</text>
</comment>
<evidence type="ECO:0000256" key="6">
    <source>
        <dbReference type="ARBA" id="ARBA00023242"/>
    </source>
</evidence>
<evidence type="ECO:0000256" key="2">
    <source>
        <dbReference type="ARBA" id="ARBA00008997"/>
    </source>
</evidence>
<comment type="subunit">
    <text evidence="7">Component of the SMC5-SMC6 complex.</text>
</comment>
<evidence type="ECO:0000256" key="4">
    <source>
        <dbReference type="ARBA" id="ARBA00023172"/>
    </source>
</evidence>
<dbReference type="PANTHER" id="PTHR16140">
    <property type="entry name" value="NON-STRUCTURAL MAINTENANCE OF CHROMOSOMES ELEMENT 4"/>
    <property type="match status" value="1"/>
</dbReference>
<feature type="region of interest" description="Disordered" evidence="8">
    <location>
        <begin position="178"/>
        <end position="201"/>
    </location>
</feature>
<keyword evidence="3 7" id="KW-0227">DNA damage</keyword>
<dbReference type="GO" id="GO:0006310">
    <property type="term" value="P:DNA recombination"/>
    <property type="evidence" value="ECO:0007669"/>
    <property type="project" value="UniProtKB-UniRule"/>
</dbReference>
<dbReference type="Pfam" id="PF08743">
    <property type="entry name" value="Nse4_C"/>
    <property type="match status" value="1"/>
</dbReference>
<sequence length="423" mass="47567">MKRIPKSEVKPGKGNQNLHSEDTESTRHSQQGTADRRVLRSRYLAVKNLISDKRDDISRVGSDKFKSIISEVENLHQFVQKPREQVADAEALLDIANTLVTCVKSQTNAGVTPSDLVTCFLSKYGQHGGGFTTENPRIHWKKIGIVVSPIFRKGQGCCTMLGPMNTELKQRKVAVHQKCSRQPTESTRPEELNNYGEEHRSDTDKNMATMFEILRRKKQVKLESLMLNRKSFARTVENLFALSFLVKDGRAEVVVDENGSHLVSPKNAPAASSVVAREVVYSHFVFRFDFKDWKYLNLQLFIGIDVSQYVYISSFINVRPLKYLILGKEPVFDRLMMDLVPAGEELMPHRDRSKGLNASQAGLAPNDYQDTLHATPIKKFSRNCGLVIQEQLVVKEDPDTGDAAGSKRASPLADIPTEMVSTF</sequence>
<dbReference type="AlphaFoldDB" id="A0A438ELJ1"/>
<dbReference type="InterPro" id="IPR014854">
    <property type="entry name" value="Nse4_C"/>
</dbReference>
<gene>
    <name evidence="10" type="primary">NSE4A_2</name>
    <name evidence="10" type="ORF">CK203_089947</name>
</gene>
<evidence type="ECO:0000256" key="8">
    <source>
        <dbReference type="SAM" id="MobiDB-lite"/>
    </source>
</evidence>
<dbReference type="InterPro" id="IPR027786">
    <property type="entry name" value="Nse4/EID"/>
</dbReference>
<feature type="region of interest" description="Disordered" evidence="8">
    <location>
        <begin position="1"/>
        <end position="37"/>
    </location>
</feature>
<evidence type="ECO:0000256" key="3">
    <source>
        <dbReference type="ARBA" id="ARBA00022763"/>
    </source>
</evidence>
<feature type="region of interest" description="Disordered" evidence="8">
    <location>
        <begin position="398"/>
        <end position="423"/>
    </location>
</feature>
<evidence type="ECO:0000256" key="1">
    <source>
        <dbReference type="ARBA" id="ARBA00004123"/>
    </source>
</evidence>
<dbReference type="GO" id="GO:0030915">
    <property type="term" value="C:Smc5-Smc6 complex"/>
    <property type="evidence" value="ECO:0007669"/>
    <property type="project" value="UniProtKB-UniRule"/>
</dbReference>
<feature type="domain" description="Non-structural maintenance of chromosome element 4 C-terminal" evidence="9">
    <location>
        <begin position="220"/>
        <end position="296"/>
    </location>
</feature>
<feature type="compositionally biased region" description="Basic and acidic residues" evidence="8">
    <location>
        <begin position="187"/>
        <end position="201"/>
    </location>
</feature>
<accession>A0A438ELJ1</accession>
<dbReference type="PANTHER" id="PTHR16140:SF0">
    <property type="entry name" value="NON-STRUCTURAL MAINTENANCE OF CHROMOSOMES ELEMENT 4"/>
    <property type="match status" value="1"/>
</dbReference>
<reference evidence="10 11" key="1">
    <citation type="journal article" date="2018" name="PLoS Genet.">
        <title>Population sequencing reveals clonal diversity and ancestral inbreeding in the grapevine cultivar Chardonnay.</title>
        <authorList>
            <person name="Roach M.J."/>
            <person name="Johnson D.L."/>
            <person name="Bohlmann J."/>
            <person name="van Vuuren H.J."/>
            <person name="Jones S.J."/>
            <person name="Pretorius I.S."/>
            <person name="Schmidt S.A."/>
            <person name="Borneman A.R."/>
        </authorList>
    </citation>
    <scope>NUCLEOTIDE SEQUENCE [LARGE SCALE GENOMIC DNA]</scope>
    <source>
        <strain evidence="11">cv. Chardonnay</strain>
        <tissue evidence="10">Leaf</tissue>
    </source>
</reference>
<feature type="compositionally biased region" description="Basic and acidic residues" evidence="8">
    <location>
        <begin position="1"/>
        <end position="11"/>
    </location>
</feature>
<evidence type="ECO:0000256" key="5">
    <source>
        <dbReference type="ARBA" id="ARBA00023204"/>
    </source>
</evidence>
<name>A0A438ELJ1_VITVI</name>
<keyword evidence="5 7" id="KW-0234">DNA repair</keyword>
<evidence type="ECO:0000313" key="10">
    <source>
        <dbReference type="EMBL" id="RVW48603.1"/>
    </source>
</evidence>
<organism evidence="10 11">
    <name type="scientific">Vitis vinifera</name>
    <name type="common">Grape</name>
    <dbReference type="NCBI Taxonomy" id="29760"/>
    <lineage>
        <taxon>Eukaryota</taxon>
        <taxon>Viridiplantae</taxon>
        <taxon>Streptophyta</taxon>
        <taxon>Embryophyta</taxon>
        <taxon>Tracheophyta</taxon>
        <taxon>Spermatophyta</taxon>
        <taxon>Magnoliopsida</taxon>
        <taxon>eudicotyledons</taxon>
        <taxon>Gunneridae</taxon>
        <taxon>Pentapetalae</taxon>
        <taxon>rosids</taxon>
        <taxon>Vitales</taxon>
        <taxon>Vitaceae</taxon>
        <taxon>Viteae</taxon>
        <taxon>Vitis</taxon>
    </lineage>
</organism>
<evidence type="ECO:0000259" key="9">
    <source>
        <dbReference type="Pfam" id="PF08743"/>
    </source>
</evidence>
<keyword evidence="4 7" id="KW-0233">DNA recombination</keyword>
<evidence type="ECO:0000313" key="11">
    <source>
        <dbReference type="Proteomes" id="UP000288805"/>
    </source>
</evidence>
<keyword evidence="6 7" id="KW-0539">Nucleus</keyword>
<comment type="similarity">
    <text evidence="2 7">Belongs to the NSE4 family.</text>
</comment>
<proteinExistence type="inferred from homology"/>
<dbReference type="Proteomes" id="UP000288805">
    <property type="component" value="Unassembled WGS sequence"/>
</dbReference>
<evidence type="ECO:0000256" key="7">
    <source>
        <dbReference type="RuleBase" id="RU365071"/>
    </source>
</evidence>